<comment type="subcellular location">
    <subcellularLocation>
        <location evidence="1">Cell membrane</location>
        <topology evidence="1">Multi-pass membrane protein</topology>
    </subcellularLocation>
</comment>
<keyword evidence="2" id="KW-1003">Cell membrane</keyword>
<evidence type="ECO:0000256" key="9">
    <source>
        <dbReference type="ARBA" id="ARBA00023049"/>
    </source>
</evidence>
<evidence type="ECO:0000256" key="8">
    <source>
        <dbReference type="ARBA" id="ARBA00022989"/>
    </source>
</evidence>
<dbReference type="Gene3D" id="3.30.2010.10">
    <property type="entry name" value="Metalloproteases ('zincins'), catalytic domain"/>
    <property type="match status" value="1"/>
</dbReference>
<feature type="domain" description="Peptidase M48" evidence="14">
    <location>
        <begin position="132"/>
        <end position="265"/>
    </location>
</feature>
<evidence type="ECO:0000256" key="4">
    <source>
        <dbReference type="ARBA" id="ARBA00022692"/>
    </source>
</evidence>
<comment type="cofactor">
    <cofactor evidence="11">
        <name>Zn(2+)</name>
        <dbReference type="ChEBI" id="CHEBI:29105"/>
    </cofactor>
    <text evidence="11">Binds 1 zinc ion per subunit.</text>
</comment>
<evidence type="ECO:0000313" key="15">
    <source>
        <dbReference type="EMBL" id="KAB1979060.1"/>
    </source>
</evidence>
<dbReference type="Pfam" id="PF01435">
    <property type="entry name" value="Peptidase_M48"/>
    <property type="match status" value="1"/>
</dbReference>
<evidence type="ECO:0000256" key="11">
    <source>
        <dbReference type="RuleBase" id="RU003983"/>
    </source>
</evidence>
<keyword evidence="8 13" id="KW-1133">Transmembrane helix</keyword>
<organism evidence="15 16">
    <name type="scientific">Streptomyces triticiradicis</name>
    <dbReference type="NCBI Taxonomy" id="2651189"/>
    <lineage>
        <taxon>Bacteria</taxon>
        <taxon>Bacillati</taxon>
        <taxon>Actinomycetota</taxon>
        <taxon>Actinomycetes</taxon>
        <taxon>Kitasatosporales</taxon>
        <taxon>Streptomycetaceae</taxon>
        <taxon>Streptomyces</taxon>
    </lineage>
</organism>
<keyword evidence="5" id="KW-0479">Metal-binding</keyword>
<evidence type="ECO:0000256" key="7">
    <source>
        <dbReference type="ARBA" id="ARBA00022833"/>
    </source>
</evidence>
<dbReference type="PANTHER" id="PTHR43221:SF1">
    <property type="entry name" value="PROTEASE HTPX"/>
    <property type="match status" value="1"/>
</dbReference>
<comment type="caution">
    <text evidence="15">The sequence shown here is derived from an EMBL/GenBank/DDBJ whole genome shotgun (WGS) entry which is preliminary data.</text>
</comment>
<protein>
    <submittedName>
        <fullName evidence="15">M48 family metalloprotease</fullName>
    </submittedName>
</protein>
<evidence type="ECO:0000256" key="6">
    <source>
        <dbReference type="ARBA" id="ARBA00022801"/>
    </source>
</evidence>
<keyword evidence="6 11" id="KW-0378">Hydrolase</keyword>
<evidence type="ECO:0000256" key="13">
    <source>
        <dbReference type="SAM" id="Phobius"/>
    </source>
</evidence>
<keyword evidence="9 11" id="KW-0482">Metalloprotease</keyword>
<keyword evidence="4 13" id="KW-0812">Transmembrane</keyword>
<proteinExistence type="inferred from homology"/>
<reference evidence="15 16" key="1">
    <citation type="submission" date="2019-09" db="EMBL/GenBank/DDBJ databases">
        <title>Isolation and identification of active actinomycetes.</title>
        <authorList>
            <person name="Yu Z."/>
            <person name="Han C."/>
            <person name="Yu B."/>
        </authorList>
    </citation>
    <scope>NUCLEOTIDE SEQUENCE [LARGE SCALE GENOMIC DNA]</scope>
    <source>
        <strain evidence="15 16">NEAU-H2</strain>
    </source>
</reference>
<evidence type="ECO:0000259" key="14">
    <source>
        <dbReference type="Pfam" id="PF01435"/>
    </source>
</evidence>
<dbReference type="GO" id="GO:0046872">
    <property type="term" value="F:metal ion binding"/>
    <property type="evidence" value="ECO:0007669"/>
    <property type="project" value="UniProtKB-KW"/>
</dbReference>
<evidence type="ECO:0000256" key="3">
    <source>
        <dbReference type="ARBA" id="ARBA00022670"/>
    </source>
</evidence>
<feature type="region of interest" description="Disordered" evidence="12">
    <location>
        <begin position="314"/>
        <end position="353"/>
    </location>
</feature>
<dbReference type="InterPro" id="IPR001915">
    <property type="entry name" value="Peptidase_M48"/>
</dbReference>
<feature type="transmembrane region" description="Helical" evidence="13">
    <location>
        <begin position="27"/>
        <end position="48"/>
    </location>
</feature>
<evidence type="ECO:0000256" key="2">
    <source>
        <dbReference type="ARBA" id="ARBA00022475"/>
    </source>
</evidence>
<gene>
    <name evidence="15" type="ORF">F8144_37235</name>
</gene>
<accession>A0A7J5D6U4</accession>
<dbReference type="EMBL" id="WBKG01000045">
    <property type="protein sequence ID" value="KAB1979060.1"/>
    <property type="molecule type" value="Genomic_DNA"/>
</dbReference>
<keyword evidence="16" id="KW-1185">Reference proteome</keyword>
<keyword evidence="10 13" id="KW-0472">Membrane</keyword>
<sequence>MTGRGVAAEADLDAGVPLRERLSTATAYGLACLLHALTVSSLICGVLLVLRLEAVVQPLIGLVLILCAVLLRPRLGGLDPDLPTLPREEAPALYALLDDVADAVGVRRLDVVQVGTDFSVRVTTFGVRRRRRLVLGYPLWLTSAPQQRVAALAHELGHFASRDVRRGALVGLALASLAGGAEEMEHRTAVTEAAFDTSPLSRYADEMAVAAARFKAHGRTVNWVLWIPGLLMKGAARLLARLTLPSARRAEFQADAVAARVASTRAAVSALHDRRLGDVVTIEVHRLAVAVRTLGRTGSARRVDQDFWAKVGAHAASSRGSTRNDPDRVGAGDGTPADSDPLGRQDKDPGLPAIGLRATRLSTKAAYPATVLLDAARADAIEDELRDAKRLLARKIVQDCVQA</sequence>
<evidence type="ECO:0000256" key="12">
    <source>
        <dbReference type="SAM" id="MobiDB-lite"/>
    </source>
</evidence>
<dbReference type="CDD" id="cd07328">
    <property type="entry name" value="M48_Ste24p_like"/>
    <property type="match status" value="1"/>
</dbReference>
<evidence type="ECO:0000256" key="10">
    <source>
        <dbReference type="ARBA" id="ARBA00023136"/>
    </source>
</evidence>
<evidence type="ECO:0000256" key="1">
    <source>
        <dbReference type="ARBA" id="ARBA00004651"/>
    </source>
</evidence>
<keyword evidence="7 11" id="KW-0862">Zinc</keyword>
<evidence type="ECO:0000313" key="16">
    <source>
        <dbReference type="Proteomes" id="UP000442990"/>
    </source>
</evidence>
<dbReference type="GO" id="GO:0006508">
    <property type="term" value="P:proteolysis"/>
    <property type="evidence" value="ECO:0007669"/>
    <property type="project" value="UniProtKB-KW"/>
</dbReference>
<dbReference type="InterPro" id="IPR050083">
    <property type="entry name" value="HtpX_protease"/>
</dbReference>
<dbReference type="PANTHER" id="PTHR43221">
    <property type="entry name" value="PROTEASE HTPX"/>
    <property type="match status" value="1"/>
</dbReference>
<keyword evidence="3 11" id="KW-0645">Protease</keyword>
<evidence type="ECO:0000256" key="5">
    <source>
        <dbReference type="ARBA" id="ARBA00022723"/>
    </source>
</evidence>
<comment type="similarity">
    <text evidence="11">Belongs to the peptidase M48 family.</text>
</comment>
<dbReference type="AlphaFoldDB" id="A0A7J5D6U4"/>
<dbReference type="GO" id="GO:0004222">
    <property type="term" value="F:metalloendopeptidase activity"/>
    <property type="evidence" value="ECO:0007669"/>
    <property type="project" value="InterPro"/>
</dbReference>
<dbReference type="GO" id="GO:0005886">
    <property type="term" value="C:plasma membrane"/>
    <property type="evidence" value="ECO:0007669"/>
    <property type="project" value="UniProtKB-SubCell"/>
</dbReference>
<name>A0A7J5D6U4_9ACTN</name>
<dbReference type="Proteomes" id="UP000442990">
    <property type="component" value="Unassembled WGS sequence"/>
</dbReference>